<keyword evidence="4" id="KW-1003">Cell membrane</keyword>
<comment type="subcellular location">
    <subcellularLocation>
        <location evidence="1">Cell membrane</location>
        <topology evidence="1">Multi-pass membrane protein</topology>
    </subcellularLocation>
</comment>
<dbReference type="GO" id="GO:0015276">
    <property type="term" value="F:ligand-gated monoatomic ion channel activity"/>
    <property type="evidence" value="ECO:0007669"/>
    <property type="project" value="InterPro"/>
</dbReference>
<keyword evidence="9 16" id="KW-0675">Receptor</keyword>
<dbReference type="GO" id="GO:0050906">
    <property type="term" value="P:detection of stimulus involved in sensory perception"/>
    <property type="evidence" value="ECO:0007669"/>
    <property type="project" value="UniProtKB-ARBA"/>
</dbReference>
<evidence type="ECO:0000256" key="2">
    <source>
        <dbReference type="ARBA" id="ARBA00008685"/>
    </source>
</evidence>
<dbReference type="PANTHER" id="PTHR42643">
    <property type="entry name" value="IONOTROPIC RECEPTOR 20A-RELATED"/>
    <property type="match status" value="1"/>
</dbReference>
<evidence type="ECO:0000256" key="8">
    <source>
        <dbReference type="ARBA" id="ARBA00023136"/>
    </source>
</evidence>
<evidence type="ECO:0000259" key="15">
    <source>
        <dbReference type="Pfam" id="PF10613"/>
    </source>
</evidence>
<evidence type="ECO:0000256" key="13">
    <source>
        <dbReference type="SAM" id="Phobius"/>
    </source>
</evidence>
<evidence type="ECO:0000256" key="11">
    <source>
        <dbReference type="ARBA" id="ARBA00023286"/>
    </source>
</evidence>
<dbReference type="InterPro" id="IPR001320">
    <property type="entry name" value="Iontro_rcpt_C"/>
</dbReference>
<dbReference type="InterPro" id="IPR052192">
    <property type="entry name" value="Insect_Ionotropic_Sensory_Rcpt"/>
</dbReference>
<keyword evidence="7" id="KW-0406">Ion transport</keyword>
<feature type="transmembrane region" description="Helical" evidence="13">
    <location>
        <begin position="171"/>
        <end position="193"/>
    </location>
</feature>
<dbReference type="SUPFAM" id="SSF53850">
    <property type="entry name" value="Periplasmic binding protein-like II"/>
    <property type="match status" value="1"/>
</dbReference>
<evidence type="ECO:0000313" key="17">
    <source>
        <dbReference type="Proteomes" id="UP000440578"/>
    </source>
</evidence>
<feature type="domain" description="Ionotropic glutamate receptor L-glutamate and glycine-binding" evidence="15">
    <location>
        <begin position="44"/>
        <end position="135"/>
    </location>
</feature>
<dbReference type="AlphaFoldDB" id="A0A6A4VA10"/>
<keyword evidence="10" id="KW-0325">Glycoprotein</keyword>
<dbReference type="Proteomes" id="UP000440578">
    <property type="component" value="Unassembled WGS sequence"/>
</dbReference>
<proteinExistence type="inferred from homology"/>
<dbReference type="GO" id="GO:0005886">
    <property type="term" value="C:plasma membrane"/>
    <property type="evidence" value="ECO:0007669"/>
    <property type="project" value="UniProtKB-SubCell"/>
</dbReference>
<keyword evidence="6 13" id="KW-1133">Transmembrane helix</keyword>
<evidence type="ECO:0000256" key="7">
    <source>
        <dbReference type="ARBA" id="ARBA00023065"/>
    </source>
</evidence>
<dbReference type="OrthoDB" id="6581555at2759"/>
<evidence type="ECO:0000256" key="5">
    <source>
        <dbReference type="ARBA" id="ARBA00022692"/>
    </source>
</evidence>
<comment type="similarity">
    <text evidence="2">Belongs to the glutamate-gated ion channel (TC 1.A.10.1) family.</text>
</comment>
<organism evidence="16 17">
    <name type="scientific">Amphibalanus amphitrite</name>
    <name type="common">Striped barnacle</name>
    <name type="synonym">Balanus amphitrite</name>
    <dbReference type="NCBI Taxonomy" id="1232801"/>
    <lineage>
        <taxon>Eukaryota</taxon>
        <taxon>Metazoa</taxon>
        <taxon>Ecdysozoa</taxon>
        <taxon>Arthropoda</taxon>
        <taxon>Crustacea</taxon>
        <taxon>Multicrustacea</taxon>
        <taxon>Cirripedia</taxon>
        <taxon>Thoracica</taxon>
        <taxon>Thoracicalcarea</taxon>
        <taxon>Balanomorpha</taxon>
        <taxon>Balanoidea</taxon>
        <taxon>Balanidae</taxon>
        <taxon>Amphibalaninae</taxon>
        <taxon>Amphibalanus</taxon>
    </lineage>
</organism>
<feature type="domain" description="Ionotropic glutamate receptor C-terminal" evidence="14">
    <location>
        <begin position="170"/>
        <end position="353"/>
    </location>
</feature>
<evidence type="ECO:0000256" key="1">
    <source>
        <dbReference type="ARBA" id="ARBA00004651"/>
    </source>
</evidence>
<keyword evidence="11" id="KW-1071">Ligand-gated ion channel</keyword>
<dbReference type="Gene3D" id="1.10.287.70">
    <property type="match status" value="1"/>
</dbReference>
<keyword evidence="8 13" id="KW-0472">Membrane</keyword>
<feature type="transmembrane region" description="Helical" evidence="13">
    <location>
        <begin position="237"/>
        <end position="261"/>
    </location>
</feature>
<evidence type="ECO:0000256" key="3">
    <source>
        <dbReference type="ARBA" id="ARBA00022448"/>
    </source>
</evidence>
<evidence type="ECO:0000256" key="10">
    <source>
        <dbReference type="ARBA" id="ARBA00023180"/>
    </source>
</evidence>
<dbReference type="Gene3D" id="3.40.190.10">
    <property type="entry name" value="Periplasmic binding protein-like II"/>
    <property type="match status" value="1"/>
</dbReference>
<evidence type="ECO:0000256" key="6">
    <source>
        <dbReference type="ARBA" id="ARBA00022989"/>
    </source>
</evidence>
<evidence type="ECO:0000256" key="12">
    <source>
        <dbReference type="ARBA" id="ARBA00023303"/>
    </source>
</evidence>
<protein>
    <submittedName>
        <fullName evidence="16">Glutamate receptor ionotropic, delta-2</fullName>
    </submittedName>
</protein>
<reference evidence="16 17" key="1">
    <citation type="submission" date="2019-07" db="EMBL/GenBank/DDBJ databases">
        <title>Draft genome assembly of a fouling barnacle, Amphibalanus amphitrite (Darwin, 1854): The first reference genome for Thecostraca.</title>
        <authorList>
            <person name="Kim W."/>
        </authorList>
    </citation>
    <scope>NUCLEOTIDE SEQUENCE [LARGE SCALE GENOMIC DNA]</scope>
    <source>
        <strain evidence="16">SNU_AA5</strain>
        <tissue evidence="16">Soma without cirri and trophi</tissue>
    </source>
</reference>
<sequence>MGGRLQLSPNASGVHQLVDPAVDRSADLQQLGDWPTLNTDIDPLVVATFHNPPYTIVDPQDSQNVTGYLADLMSVLSEEIGFSIQYDINNTVGDFGVQRPDGTFSGLVGRLVDKKAHVGLAAMSWRRERQSVVDFVGKVPVAVEEINFYVPGRPQASMDEMESLLTPLDKNVWICLVCSMLVAAILLRVTVFVTRPRDPEDVRTFDAASSLLHVLGCVVQQSWASTPSSYSPRLVTLAARVLGILIYVEYTAVLVSVLTVLRVQTDIASVEEFVAMSDWSLLIQPGVAYTGDWKTSKEGALRTLYRRLEDNERIKIFAVENANQMMLVMYQSGTLNSLFNRWFWNATNQECATSVSLRPLSFPELSAIVYMVPAGVVLSMAVLLLECLFVYCANSTDIYYNYREEDLPIKHDLWRM</sequence>
<evidence type="ECO:0000256" key="9">
    <source>
        <dbReference type="ARBA" id="ARBA00023170"/>
    </source>
</evidence>
<keyword evidence="3" id="KW-0813">Transport</keyword>
<dbReference type="Pfam" id="PF10613">
    <property type="entry name" value="Lig_chan-Glu_bd"/>
    <property type="match status" value="1"/>
</dbReference>
<evidence type="ECO:0000259" key="14">
    <source>
        <dbReference type="Pfam" id="PF00060"/>
    </source>
</evidence>
<comment type="caution">
    <text evidence="16">The sequence shown here is derived from an EMBL/GenBank/DDBJ whole genome shotgun (WGS) entry which is preliminary data.</text>
</comment>
<evidence type="ECO:0000256" key="4">
    <source>
        <dbReference type="ARBA" id="ARBA00022475"/>
    </source>
</evidence>
<name>A0A6A4VA10_AMPAM</name>
<keyword evidence="5 13" id="KW-0812">Transmembrane</keyword>
<dbReference type="InterPro" id="IPR019594">
    <property type="entry name" value="Glu/Gly-bd"/>
</dbReference>
<accession>A0A6A4VA10</accession>
<keyword evidence="12" id="KW-0407">Ion channel</keyword>
<evidence type="ECO:0000313" key="16">
    <source>
        <dbReference type="EMBL" id="KAF0290493.1"/>
    </source>
</evidence>
<dbReference type="Pfam" id="PF00060">
    <property type="entry name" value="Lig_chan"/>
    <property type="match status" value="1"/>
</dbReference>
<gene>
    <name evidence="16" type="primary">grid2_0</name>
    <name evidence="16" type="ORF">FJT64_011319</name>
</gene>
<feature type="transmembrane region" description="Helical" evidence="13">
    <location>
        <begin position="367"/>
        <end position="391"/>
    </location>
</feature>
<dbReference type="PANTHER" id="PTHR42643:SF24">
    <property type="entry name" value="IONOTROPIC RECEPTOR 60A"/>
    <property type="match status" value="1"/>
</dbReference>
<keyword evidence="17" id="KW-1185">Reference proteome</keyword>
<dbReference type="EMBL" id="VIIS01001949">
    <property type="protein sequence ID" value="KAF0290493.1"/>
    <property type="molecule type" value="Genomic_DNA"/>
</dbReference>